<dbReference type="EC" id="5.3.1.1" evidence="7 8"/>
<feature type="binding site" evidence="7">
    <location>
        <begin position="12"/>
        <end position="14"/>
    </location>
    <ligand>
        <name>substrate</name>
    </ligand>
</feature>
<dbReference type="InterPro" id="IPR035990">
    <property type="entry name" value="TIM_sf"/>
</dbReference>
<dbReference type="PROSITE" id="PS51440">
    <property type="entry name" value="TIM_2"/>
    <property type="match status" value="1"/>
</dbReference>
<evidence type="ECO:0000256" key="8">
    <source>
        <dbReference type="RuleBase" id="RU363013"/>
    </source>
</evidence>
<reference evidence="9" key="1">
    <citation type="submission" date="2022-04" db="EMBL/GenBank/DDBJ databases">
        <title>Alcanivorax sp. CY1518 draft genome sequence.</title>
        <authorList>
            <person name="Zhao G."/>
            <person name="An M."/>
        </authorList>
    </citation>
    <scope>NUCLEOTIDE SEQUENCE</scope>
    <source>
        <strain evidence="9">CY1518</strain>
    </source>
</reference>
<evidence type="ECO:0000313" key="10">
    <source>
        <dbReference type="Proteomes" id="UP001165524"/>
    </source>
</evidence>
<keyword evidence="3 7" id="KW-0312">Gluconeogenesis</keyword>
<keyword evidence="10" id="KW-1185">Reference proteome</keyword>
<comment type="caution">
    <text evidence="9">The sequence shown here is derived from an EMBL/GenBank/DDBJ whole genome shotgun (WGS) entry which is preliminary data.</text>
</comment>
<dbReference type="SUPFAM" id="SSF51351">
    <property type="entry name" value="Triosephosphate isomerase (TIM)"/>
    <property type="match status" value="1"/>
</dbReference>
<dbReference type="NCBIfam" id="TIGR00419">
    <property type="entry name" value="tim"/>
    <property type="match status" value="1"/>
</dbReference>
<dbReference type="HAMAP" id="MF_00147_B">
    <property type="entry name" value="TIM_B"/>
    <property type="match status" value="1"/>
</dbReference>
<dbReference type="PROSITE" id="PS00171">
    <property type="entry name" value="TIM_1"/>
    <property type="match status" value="1"/>
</dbReference>
<dbReference type="Gene3D" id="3.20.20.70">
    <property type="entry name" value="Aldolase class I"/>
    <property type="match status" value="1"/>
</dbReference>
<sequence>MSTPRTPLIAGNWKMNGRLTMARELASAIAKGAPAGVEVLVCPPFPYLAPVAVTLQGSAVHLGAQDLAASEDGAFTGEVSGEMLGDLQCGYVLVGHSERRTVYGESDDVVVAKFQRAQAAGLVPVLCVGETQAEREAGETEAVVGRQLDAVVKAAGIQALEQAVVAYEPVWAIGTGLTASPAQAQAVHHFIRARLAAIDAKIATGIRILYGGSVKADNAASLLAESDIDGALIGGASLDADSFLAICQAATAQ</sequence>
<proteinExistence type="inferred from homology"/>
<evidence type="ECO:0000256" key="1">
    <source>
        <dbReference type="ARBA" id="ARBA00004939"/>
    </source>
</evidence>
<evidence type="ECO:0000256" key="4">
    <source>
        <dbReference type="ARBA" id="ARBA00022490"/>
    </source>
</evidence>
<dbReference type="Proteomes" id="UP001165524">
    <property type="component" value="Unassembled WGS sequence"/>
</dbReference>
<dbReference type="InterPro" id="IPR000652">
    <property type="entry name" value="Triosephosphate_isomerase"/>
</dbReference>
<feature type="active site" description="Electrophile" evidence="7">
    <location>
        <position position="96"/>
    </location>
</feature>
<dbReference type="Pfam" id="PF00121">
    <property type="entry name" value="TIM"/>
    <property type="match status" value="1"/>
</dbReference>
<keyword evidence="6 7" id="KW-0413">Isomerase</keyword>
<feature type="binding site" evidence="7">
    <location>
        <position position="213"/>
    </location>
    <ligand>
        <name>substrate</name>
    </ligand>
</feature>
<comment type="subcellular location">
    <subcellularLocation>
        <location evidence="7 8">Cytoplasm</location>
    </subcellularLocation>
</comment>
<dbReference type="InterPro" id="IPR013785">
    <property type="entry name" value="Aldolase_TIM"/>
</dbReference>
<accession>A0ABT0E898</accession>
<evidence type="ECO:0000256" key="6">
    <source>
        <dbReference type="ARBA" id="ARBA00023235"/>
    </source>
</evidence>
<comment type="pathway">
    <text evidence="1">Carbohydrate metabolism; erythritol degradation.</text>
</comment>
<comment type="subunit">
    <text evidence="7 8">Homodimer.</text>
</comment>
<feature type="active site" description="Proton acceptor" evidence="7">
    <location>
        <position position="168"/>
    </location>
</feature>
<dbReference type="RefSeq" id="WP_246952273.1">
    <property type="nucleotide sequence ID" value="NZ_JALKII010000006.1"/>
</dbReference>
<name>A0ABT0E898_9GAMM</name>
<dbReference type="PANTHER" id="PTHR21139:SF42">
    <property type="entry name" value="TRIOSEPHOSPHATE ISOMERASE"/>
    <property type="match status" value="1"/>
</dbReference>
<comment type="pathway">
    <text evidence="7 8">Carbohydrate degradation; glycolysis; D-glyceraldehyde 3-phosphate from glycerone phosphate: step 1/1.</text>
</comment>
<protein>
    <recommendedName>
        <fullName evidence="7 8">Triosephosphate isomerase</fullName>
        <shortName evidence="7">TIM</shortName>
        <shortName evidence="7">TPI</shortName>
        <ecNumber evidence="7 8">5.3.1.1</ecNumber>
    </recommendedName>
    <alternativeName>
        <fullName evidence="7">Triose-phosphate isomerase</fullName>
    </alternativeName>
</protein>
<comment type="function">
    <text evidence="7">Involved in the gluconeogenesis. Catalyzes stereospecifically the conversion of dihydroxyacetone phosphate (DHAP) to D-glyceraldehyde-3-phosphate (G3P).</text>
</comment>
<keyword evidence="5 7" id="KW-0324">Glycolysis</keyword>
<evidence type="ECO:0000256" key="3">
    <source>
        <dbReference type="ARBA" id="ARBA00022432"/>
    </source>
</evidence>
<evidence type="ECO:0000256" key="2">
    <source>
        <dbReference type="ARBA" id="ARBA00007422"/>
    </source>
</evidence>
<dbReference type="CDD" id="cd00311">
    <property type="entry name" value="TIM"/>
    <property type="match status" value="1"/>
</dbReference>
<organism evidence="9 10">
    <name type="scientific">Alcanivorax quisquiliarum</name>
    <dbReference type="NCBI Taxonomy" id="2933565"/>
    <lineage>
        <taxon>Bacteria</taxon>
        <taxon>Pseudomonadati</taxon>
        <taxon>Pseudomonadota</taxon>
        <taxon>Gammaproteobacteria</taxon>
        <taxon>Oceanospirillales</taxon>
        <taxon>Alcanivoracaceae</taxon>
        <taxon>Alcanivorax</taxon>
    </lineage>
</organism>
<comment type="similarity">
    <text evidence="2 7 8">Belongs to the triosephosphate isomerase family.</text>
</comment>
<feature type="binding site" evidence="7">
    <location>
        <begin position="234"/>
        <end position="235"/>
    </location>
    <ligand>
        <name>substrate</name>
    </ligand>
</feature>
<dbReference type="InterPro" id="IPR022896">
    <property type="entry name" value="TrioseP_Isoase_bac/euk"/>
</dbReference>
<keyword evidence="4 7" id="KW-0963">Cytoplasm</keyword>
<comment type="catalytic activity">
    <reaction evidence="7 8">
        <text>D-glyceraldehyde 3-phosphate = dihydroxyacetone phosphate</text>
        <dbReference type="Rhea" id="RHEA:18585"/>
        <dbReference type="ChEBI" id="CHEBI:57642"/>
        <dbReference type="ChEBI" id="CHEBI:59776"/>
        <dbReference type="EC" id="5.3.1.1"/>
    </reaction>
</comment>
<evidence type="ECO:0000313" key="9">
    <source>
        <dbReference type="EMBL" id="MCK0538046.1"/>
    </source>
</evidence>
<dbReference type="InterPro" id="IPR020861">
    <property type="entry name" value="Triosephosphate_isomerase_AS"/>
</dbReference>
<dbReference type="GO" id="GO:0004807">
    <property type="term" value="F:triose-phosphate isomerase activity"/>
    <property type="evidence" value="ECO:0007669"/>
    <property type="project" value="UniProtKB-EC"/>
</dbReference>
<feature type="binding site" evidence="7">
    <location>
        <position position="174"/>
    </location>
    <ligand>
        <name>substrate</name>
    </ligand>
</feature>
<gene>
    <name evidence="7 9" type="primary">tpiA</name>
    <name evidence="9" type="ORF">MU846_10025</name>
</gene>
<dbReference type="EMBL" id="JALKII010000006">
    <property type="protein sequence ID" value="MCK0538046.1"/>
    <property type="molecule type" value="Genomic_DNA"/>
</dbReference>
<dbReference type="PANTHER" id="PTHR21139">
    <property type="entry name" value="TRIOSEPHOSPHATE ISOMERASE"/>
    <property type="match status" value="1"/>
</dbReference>
<evidence type="ECO:0000256" key="7">
    <source>
        <dbReference type="HAMAP-Rule" id="MF_00147"/>
    </source>
</evidence>
<evidence type="ECO:0000256" key="5">
    <source>
        <dbReference type="ARBA" id="ARBA00023152"/>
    </source>
</evidence>
<comment type="pathway">
    <text evidence="7 8">Carbohydrate biosynthesis; gluconeogenesis.</text>
</comment>